<keyword evidence="2" id="KW-1185">Reference proteome</keyword>
<evidence type="ECO:0000313" key="1">
    <source>
        <dbReference type="EMBL" id="MBC8572756.1"/>
    </source>
</evidence>
<dbReference type="InterPro" id="IPR036704">
    <property type="entry name" value="RraA/RraA-like_sf"/>
</dbReference>
<dbReference type="EMBL" id="JACRSZ010000005">
    <property type="protein sequence ID" value="MBC8572756.1"/>
    <property type="molecule type" value="Genomic_DNA"/>
</dbReference>
<sequence>MSNEAIQDYAPGMGAMVGYAVTVEYICADEKIKEEHPDCYLELYKYLASIPGPKILMAKDLDAPYSKGSIFGEVTGNAYRALGCVGGITDGYVRDVDEGMYGGFKMMAKRLGVGHAYSCPLKFGTEIEIFGTKVKPGMLVHADKYGFIAIDEEDTPNLLEGVRFMDSNECKTTIPASRGAIGLPTDEVVKRLEQAMKEFNQNAKTFRKKITE</sequence>
<protein>
    <submittedName>
        <fullName evidence="1">RraA family protein</fullName>
    </submittedName>
</protein>
<name>A0ABR7N8P3_9FIRM</name>
<dbReference type="Pfam" id="PF03737">
    <property type="entry name" value="RraA-like"/>
    <property type="match status" value="1"/>
</dbReference>
<evidence type="ECO:0000313" key="2">
    <source>
        <dbReference type="Proteomes" id="UP000657421"/>
    </source>
</evidence>
<organism evidence="1 2">
    <name type="scientific">Jingyaoa shaoxingensis</name>
    <dbReference type="NCBI Taxonomy" id="2763671"/>
    <lineage>
        <taxon>Bacteria</taxon>
        <taxon>Bacillati</taxon>
        <taxon>Bacillota</taxon>
        <taxon>Clostridia</taxon>
        <taxon>Lachnospirales</taxon>
        <taxon>Lachnospiraceae</taxon>
        <taxon>Jingyaoa</taxon>
    </lineage>
</organism>
<dbReference type="Proteomes" id="UP000657421">
    <property type="component" value="Unassembled WGS sequence"/>
</dbReference>
<dbReference type="SUPFAM" id="SSF89562">
    <property type="entry name" value="RraA-like"/>
    <property type="match status" value="1"/>
</dbReference>
<proteinExistence type="predicted"/>
<dbReference type="InterPro" id="IPR005493">
    <property type="entry name" value="RraA/RraA-like"/>
</dbReference>
<comment type="caution">
    <text evidence="1">The sequence shown here is derived from an EMBL/GenBank/DDBJ whole genome shotgun (WGS) entry which is preliminary data.</text>
</comment>
<accession>A0ABR7N8P3</accession>
<dbReference type="Gene3D" id="3.50.30.40">
    <property type="entry name" value="Ribonuclease E inhibitor RraA/RraA-like"/>
    <property type="match status" value="1"/>
</dbReference>
<gene>
    <name evidence="1" type="ORF">H8716_06605</name>
</gene>
<reference evidence="1 2" key="1">
    <citation type="submission" date="2020-08" db="EMBL/GenBank/DDBJ databases">
        <title>Genome public.</title>
        <authorList>
            <person name="Liu C."/>
            <person name="Sun Q."/>
        </authorList>
    </citation>
    <scope>NUCLEOTIDE SEQUENCE [LARGE SCALE GENOMIC DNA]</scope>
    <source>
        <strain evidence="1 2">NSJ-46</strain>
    </source>
</reference>